<name>A0A085LY64_9BILA</name>
<dbReference type="Pfam" id="PF04130">
    <property type="entry name" value="GCP_C_terminal"/>
    <property type="match status" value="1"/>
</dbReference>
<dbReference type="GO" id="GO:0000922">
    <property type="term" value="C:spindle pole"/>
    <property type="evidence" value="ECO:0007669"/>
    <property type="project" value="InterPro"/>
</dbReference>
<evidence type="ECO:0000256" key="5">
    <source>
        <dbReference type="RuleBase" id="RU363050"/>
    </source>
</evidence>
<evidence type="ECO:0000313" key="9">
    <source>
        <dbReference type="Proteomes" id="UP000030764"/>
    </source>
</evidence>
<keyword evidence="3 5" id="KW-0493">Microtubule</keyword>
<dbReference type="GO" id="GO:0005874">
    <property type="term" value="C:microtubule"/>
    <property type="evidence" value="ECO:0007669"/>
    <property type="project" value="UniProtKB-KW"/>
</dbReference>
<evidence type="ECO:0000313" key="8">
    <source>
        <dbReference type="EMBL" id="KFD49910.1"/>
    </source>
</evidence>
<reference evidence="8 9" key="1">
    <citation type="journal article" date="2014" name="Nat. Genet.">
        <title>Genome and transcriptome of the porcine whipworm Trichuris suis.</title>
        <authorList>
            <person name="Jex A.R."/>
            <person name="Nejsum P."/>
            <person name="Schwarz E.M."/>
            <person name="Hu L."/>
            <person name="Young N.D."/>
            <person name="Hall R.S."/>
            <person name="Korhonen P.K."/>
            <person name="Liao S."/>
            <person name="Thamsborg S."/>
            <person name="Xia J."/>
            <person name="Xu P."/>
            <person name="Wang S."/>
            <person name="Scheerlinck J.P."/>
            <person name="Hofmann A."/>
            <person name="Sternberg P.W."/>
            <person name="Wang J."/>
            <person name="Gasser R.B."/>
        </authorList>
    </citation>
    <scope>NUCLEOTIDE SEQUENCE [LARGE SCALE GENOMIC DNA]</scope>
    <source>
        <strain evidence="8">DCEP-RM93M</strain>
    </source>
</reference>
<dbReference type="GO" id="GO:0043015">
    <property type="term" value="F:gamma-tubulin binding"/>
    <property type="evidence" value="ECO:0007669"/>
    <property type="project" value="InterPro"/>
</dbReference>
<keyword evidence="2 5" id="KW-0963">Cytoplasm</keyword>
<dbReference type="GO" id="GO:0000930">
    <property type="term" value="C:gamma-tubulin complex"/>
    <property type="evidence" value="ECO:0007669"/>
    <property type="project" value="TreeGrafter"/>
</dbReference>
<comment type="similarity">
    <text evidence="1 5">Belongs to the TUBGCP family.</text>
</comment>
<accession>A0A085LY64</accession>
<dbReference type="InterPro" id="IPR040457">
    <property type="entry name" value="GCP_C"/>
</dbReference>
<evidence type="ECO:0000259" key="7">
    <source>
        <dbReference type="Pfam" id="PF17681"/>
    </source>
</evidence>
<keyword evidence="9" id="KW-1185">Reference proteome</keyword>
<dbReference type="GO" id="GO:0051321">
    <property type="term" value="P:meiotic cell cycle"/>
    <property type="evidence" value="ECO:0007669"/>
    <property type="project" value="TreeGrafter"/>
</dbReference>
<protein>
    <recommendedName>
        <fullName evidence="5">Gamma-tubulin complex component</fullName>
    </recommendedName>
</protein>
<dbReference type="GO" id="GO:0007020">
    <property type="term" value="P:microtubule nucleation"/>
    <property type="evidence" value="ECO:0007669"/>
    <property type="project" value="InterPro"/>
</dbReference>
<dbReference type="PANTHER" id="PTHR19302">
    <property type="entry name" value="GAMMA TUBULIN COMPLEX PROTEIN"/>
    <property type="match status" value="1"/>
</dbReference>
<dbReference type="PANTHER" id="PTHR19302:SF70">
    <property type="entry name" value="GAMMA-TUBULIN COMPLEX COMPONENT 6"/>
    <property type="match status" value="1"/>
</dbReference>
<keyword evidence="4 5" id="KW-0206">Cytoskeleton</keyword>
<dbReference type="InterPro" id="IPR042241">
    <property type="entry name" value="GCP_C_sf"/>
</dbReference>
<dbReference type="AlphaFoldDB" id="A0A085LY64"/>
<evidence type="ECO:0000259" key="6">
    <source>
        <dbReference type="Pfam" id="PF04130"/>
    </source>
</evidence>
<dbReference type="Proteomes" id="UP000030764">
    <property type="component" value="Unassembled WGS sequence"/>
</dbReference>
<sequence>MAFLGALEEQRGPWVLTLKPVKSTHALTLLQSLVIHHLCEDALLLVRLRLARKRSSDSMDVLQPVYVFQESIIDALQQLASTVVGQRNFNRAHCFRCFKVFLSRRAAKVANQRKNYAAEVQKLLAKRKIVGNNGLHKKGNVASLEQLIDQLQPFKEGNEELNKILFFLLLLEGKPQSSPTDTSTLYDFQNCLNAPSPPTALFESYSFSAYLHKEDTIDTNLHNEEPLCLLSTNAQRHMQYALSLYRSQATTKGEEILDCYKIDLTAAMLNNLYLQASCQAYLKNKGPFPKSTVYISFSQLKEFVRRLFSGISSDMFVYNEADNRFIIGVDVSLDGIMLDAFKSSVGTLLQAGANSRRIRQFVSEQKPTLCHTIEMFRSALLETYCEHLKTTLTIIERENSIVSLLINLQPSIRWLKLVPTFMTIFLDQYFSFFGTIVSGLRRHLRQTNGKANVCWLWNVLYNSSYLCNSTDSFLNNSIFYCICYALTPFLGTLEIALNEYKWYDPYQEFRWIQCAYLTGSSKEDADETLEDLCYLPPEDMPLFIGPRVATVMSCLRYCFVLEKCTKFSQAIKFKFTWEPKRLSKEGYSFAKLIGQEETEVMTPISVPVAEALEKFFDETFSKEKFEFVHSSLWQYYVNRLDVLGVLTDCNRIFFGGDTTSTIWPIFGESLFPTIIDRLEPSRIANHPLMWHAARQLCQKGRRLKMSFALDNSPPKFDLQSDQLFSWIKPRVELSWPLSLVLPERSVKIYEQIWRILCYANFSVWYARTMCNDLQRSQRSTDHQANVRCCVDLHNVHKFANDLNSFIAEEITIACAKFAEDIKAVESIDWLRRTHSNFLNAIQRRCLFHLPNIHFCFMEIFKSTIACCESVRCGDLQAAAEYSSSTVQRACDLCIIKINLTKKRSFPYLLRAVENRVLPSYIPHEVSCFVADVNGIAHVRVIEAGDEA</sequence>
<dbReference type="EMBL" id="KL363262">
    <property type="protein sequence ID" value="KFD49910.1"/>
    <property type="molecule type" value="Genomic_DNA"/>
</dbReference>
<organism evidence="8 9">
    <name type="scientific">Trichuris suis</name>
    <name type="common">pig whipworm</name>
    <dbReference type="NCBI Taxonomy" id="68888"/>
    <lineage>
        <taxon>Eukaryota</taxon>
        <taxon>Metazoa</taxon>
        <taxon>Ecdysozoa</taxon>
        <taxon>Nematoda</taxon>
        <taxon>Enoplea</taxon>
        <taxon>Dorylaimia</taxon>
        <taxon>Trichinellida</taxon>
        <taxon>Trichuridae</taxon>
        <taxon>Trichuris</taxon>
    </lineage>
</organism>
<dbReference type="GO" id="GO:0051011">
    <property type="term" value="F:microtubule minus-end binding"/>
    <property type="evidence" value="ECO:0007669"/>
    <property type="project" value="TreeGrafter"/>
</dbReference>
<comment type="subcellular location">
    <subcellularLocation>
        <location evidence="5">Cytoplasm</location>
        <location evidence="5">Cytoskeleton</location>
        <location evidence="5">Microtubule organizing center</location>
    </subcellularLocation>
</comment>
<dbReference type="Pfam" id="PF17681">
    <property type="entry name" value="GCP_N_terminal"/>
    <property type="match status" value="1"/>
</dbReference>
<dbReference type="GO" id="GO:0051225">
    <property type="term" value="P:spindle assembly"/>
    <property type="evidence" value="ECO:0007669"/>
    <property type="project" value="TreeGrafter"/>
</dbReference>
<dbReference type="GO" id="GO:0000278">
    <property type="term" value="P:mitotic cell cycle"/>
    <property type="evidence" value="ECO:0007669"/>
    <property type="project" value="TreeGrafter"/>
</dbReference>
<proteinExistence type="inferred from homology"/>
<dbReference type="InterPro" id="IPR007259">
    <property type="entry name" value="GCP"/>
</dbReference>
<dbReference type="InterPro" id="IPR041470">
    <property type="entry name" value="GCP_N"/>
</dbReference>
<feature type="domain" description="Gamma tubulin complex component protein N-terminal" evidence="7">
    <location>
        <begin position="306"/>
        <end position="579"/>
    </location>
</feature>
<evidence type="ECO:0000256" key="2">
    <source>
        <dbReference type="ARBA" id="ARBA00022490"/>
    </source>
</evidence>
<dbReference type="Gene3D" id="1.20.120.1900">
    <property type="entry name" value="Gamma-tubulin complex, C-terminal domain"/>
    <property type="match status" value="1"/>
</dbReference>
<gene>
    <name evidence="8" type="ORF">M513_09239</name>
</gene>
<dbReference type="GO" id="GO:0031122">
    <property type="term" value="P:cytoplasmic microtubule organization"/>
    <property type="evidence" value="ECO:0007669"/>
    <property type="project" value="TreeGrafter"/>
</dbReference>
<evidence type="ECO:0000256" key="1">
    <source>
        <dbReference type="ARBA" id="ARBA00010337"/>
    </source>
</evidence>
<evidence type="ECO:0000256" key="4">
    <source>
        <dbReference type="ARBA" id="ARBA00023212"/>
    </source>
</evidence>
<feature type="domain" description="Gamma tubulin complex component C-terminal" evidence="6">
    <location>
        <begin position="733"/>
        <end position="872"/>
    </location>
</feature>
<evidence type="ECO:0000256" key="3">
    <source>
        <dbReference type="ARBA" id="ARBA00022701"/>
    </source>
</evidence>